<keyword evidence="2" id="KW-1185">Reference proteome</keyword>
<gene>
    <name evidence="1" type="ORF">V6N11_032024</name>
</gene>
<evidence type="ECO:0000313" key="1">
    <source>
        <dbReference type="EMBL" id="KAK9030602.1"/>
    </source>
</evidence>
<comment type="caution">
    <text evidence="1">The sequence shown here is derived from an EMBL/GenBank/DDBJ whole genome shotgun (WGS) entry which is preliminary data.</text>
</comment>
<proteinExistence type="predicted"/>
<name>A0ABR2SZP6_9ROSI</name>
<sequence>MTDCETISPSTKFIGIAFISLFKDQSPTQLDPLRQQSVLPIPILELGYGVLAKALVTWLLEWKAQREASGFTEQRRLPALGSGRITGRTPLADL</sequence>
<protein>
    <submittedName>
        <fullName evidence="1">Uncharacterized protein</fullName>
    </submittedName>
</protein>
<dbReference type="EMBL" id="JBBPBN010000010">
    <property type="protein sequence ID" value="KAK9030602.1"/>
    <property type="molecule type" value="Genomic_DNA"/>
</dbReference>
<organism evidence="1 2">
    <name type="scientific">Hibiscus sabdariffa</name>
    <name type="common">roselle</name>
    <dbReference type="NCBI Taxonomy" id="183260"/>
    <lineage>
        <taxon>Eukaryota</taxon>
        <taxon>Viridiplantae</taxon>
        <taxon>Streptophyta</taxon>
        <taxon>Embryophyta</taxon>
        <taxon>Tracheophyta</taxon>
        <taxon>Spermatophyta</taxon>
        <taxon>Magnoliopsida</taxon>
        <taxon>eudicotyledons</taxon>
        <taxon>Gunneridae</taxon>
        <taxon>Pentapetalae</taxon>
        <taxon>rosids</taxon>
        <taxon>malvids</taxon>
        <taxon>Malvales</taxon>
        <taxon>Malvaceae</taxon>
        <taxon>Malvoideae</taxon>
        <taxon>Hibiscus</taxon>
    </lineage>
</organism>
<evidence type="ECO:0000313" key="2">
    <source>
        <dbReference type="Proteomes" id="UP001396334"/>
    </source>
</evidence>
<reference evidence="1 2" key="1">
    <citation type="journal article" date="2024" name="G3 (Bethesda)">
        <title>Genome assembly of Hibiscus sabdariffa L. provides insights into metabolisms of medicinal natural products.</title>
        <authorList>
            <person name="Kim T."/>
        </authorList>
    </citation>
    <scope>NUCLEOTIDE SEQUENCE [LARGE SCALE GENOMIC DNA]</scope>
    <source>
        <strain evidence="1">TK-2024</strain>
        <tissue evidence="1">Old leaves</tissue>
    </source>
</reference>
<dbReference type="Proteomes" id="UP001396334">
    <property type="component" value="Unassembled WGS sequence"/>
</dbReference>
<accession>A0ABR2SZP6</accession>